<feature type="domain" description="Rap1a immunity protein" evidence="2">
    <location>
        <begin position="52"/>
        <end position="147"/>
    </location>
</feature>
<feature type="signal peptide" evidence="1">
    <location>
        <begin position="1"/>
        <end position="20"/>
    </location>
</feature>
<dbReference type="EMBL" id="FWPT01000006">
    <property type="protein sequence ID" value="SMA48664.1"/>
    <property type="molecule type" value="Genomic_DNA"/>
</dbReference>
<evidence type="ECO:0000313" key="3">
    <source>
        <dbReference type="EMBL" id="SMA48664.1"/>
    </source>
</evidence>
<evidence type="ECO:0000259" key="2">
    <source>
        <dbReference type="Pfam" id="PF18602"/>
    </source>
</evidence>
<gene>
    <name evidence="3" type="ORF">EHSB41UT_02835</name>
</gene>
<name>A0A1X7ALQ0_9GAMM</name>
<protein>
    <recommendedName>
        <fullName evidence="2">Rap1a immunity protein domain-containing protein</fullName>
    </recommendedName>
</protein>
<organism evidence="3 4">
    <name type="scientific">Parendozoicomonas haliclonae</name>
    <dbReference type="NCBI Taxonomy" id="1960125"/>
    <lineage>
        <taxon>Bacteria</taxon>
        <taxon>Pseudomonadati</taxon>
        <taxon>Pseudomonadota</taxon>
        <taxon>Gammaproteobacteria</taxon>
        <taxon>Oceanospirillales</taxon>
        <taxon>Endozoicomonadaceae</taxon>
        <taxon>Parendozoicomonas</taxon>
    </lineage>
</organism>
<reference evidence="3 4" key="1">
    <citation type="submission" date="2017-03" db="EMBL/GenBank/DDBJ databases">
        <authorList>
            <person name="Afonso C.L."/>
            <person name="Miller P.J."/>
            <person name="Scott M.A."/>
            <person name="Spackman E."/>
            <person name="Goraichik I."/>
            <person name="Dimitrov K.M."/>
            <person name="Suarez D.L."/>
            <person name="Swayne D.E."/>
        </authorList>
    </citation>
    <scope>NUCLEOTIDE SEQUENCE [LARGE SCALE GENOMIC DNA]</scope>
    <source>
        <strain evidence="3">SB41UT1</strain>
    </source>
</reference>
<evidence type="ECO:0000313" key="4">
    <source>
        <dbReference type="Proteomes" id="UP000196573"/>
    </source>
</evidence>
<evidence type="ECO:0000256" key="1">
    <source>
        <dbReference type="SAM" id="SignalP"/>
    </source>
</evidence>
<sequence length="150" mass="16798">MSSLRVIISLAVLFSLPVQAERPLTIPGAYSAPPTNINNVASSHFRPMVTMKDYIKACGNYQKINQDLSQQRIARGWQRCYTYTAATLATLHDLERTAAFKQFCLPNNVSPEYAMDVAIKYASKVPETQSENPAKIILEALAVRYPCERD</sequence>
<keyword evidence="4" id="KW-1185">Reference proteome</keyword>
<accession>A0A1X7ALQ0</accession>
<dbReference type="InterPro" id="IPR041238">
    <property type="entry name" value="Rap1a"/>
</dbReference>
<dbReference type="RefSeq" id="WP_087110986.1">
    <property type="nucleotide sequence ID" value="NZ_CBCSCN010000006.1"/>
</dbReference>
<feature type="chain" id="PRO_5010880770" description="Rap1a immunity protein domain-containing protein" evidence="1">
    <location>
        <begin position="21"/>
        <end position="150"/>
    </location>
</feature>
<dbReference type="AlphaFoldDB" id="A0A1X7ALQ0"/>
<dbReference type="Proteomes" id="UP000196573">
    <property type="component" value="Unassembled WGS sequence"/>
</dbReference>
<dbReference type="Gene3D" id="1.10.890.40">
    <property type="match status" value="1"/>
</dbReference>
<proteinExistence type="predicted"/>
<dbReference type="OrthoDB" id="6492790at2"/>
<keyword evidence="1" id="KW-0732">Signal</keyword>
<dbReference type="Pfam" id="PF18602">
    <property type="entry name" value="Rap1a"/>
    <property type="match status" value="1"/>
</dbReference>